<gene>
    <name evidence="2" type="primary">20341812</name>
    <name evidence="1" type="ORF">GGTG_01354</name>
</gene>
<reference evidence="2" key="5">
    <citation type="submission" date="2018-04" db="UniProtKB">
        <authorList>
            <consortium name="EnsemblFungi"/>
        </authorList>
    </citation>
    <scope>IDENTIFICATION</scope>
    <source>
        <strain evidence="2">R3-111a-1</strain>
    </source>
</reference>
<protein>
    <submittedName>
        <fullName evidence="1 2">Uncharacterized protein</fullName>
    </submittedName>
</protein>
<dbReference type="STRING" id="644352.J3NJC2"/>
<reference evidence="1" key="2">
    <citation type="submission" date="2010-07" db="EMBL/GenBank/DDBJ databases">
        <authorList>
            <consortium name="The Broad Institute Genome Sequencing Platform"/>
            <consortium name="Broad Institute Genome Sequencing Center for Infectious Disease"/>
            <person name="Ma L.-J."/>
            <person name="Dead R."/>
            <person name="Young S."/>
            <person name="Zeng Q."/>
            <person name="Koehrsen M."/>
            <person name="Alvarado L."/>
            <person name="Berlin A."/>
            <person name="Chapman S.B."/>
            <person name="Chen Z."/>
            <person name="Freedman E."/>
            <person name="Gellesch M."/>
            <person name="Goldberg J."/>
            <person name="Griggs A."/>
            <person name="Gujja S."/>
            <person name="Heilman E.R."/>
            <person name="Heiman D."/>
            <person name="Hepburn T."/>
            <person name="Howarth C."/>
            <person name="Jen D."/>
            <person name="Larson L."/>
            <person name="Mehta T."/>
            <person name="Neiman D."/>
            <person name="Pearson M."/>
            <person name="Roberts A."/>
            <person name="Saif S."/>
            <person name="Shea T."/>
            <person name="Shenoy N."/>
            <person name="Sisk P."/>
            <person name="Stolte C."/>
            <person name="Sykes S."/>
            <person name="Walk T."/>
            <person name="White J."/>
            <person name="Yandava C."/>
            <person name="Haas B."/>
            <person name="Nusbaum C."/>
            <person name="Birren B."/>
        </authorList>
    </citation>
    <scope>NUCLEOTIDE SEQUENCE</scope>
    <source>
        <strain evidence="1">R3-111a-1</strain>
    </source>
</reference>
<dbReference type="RefSeq" id="XP_009217382.1">
    <property type="nucleotide sequence ID" value="XM_009219118.1"/>
</dbReference>
<reference evidence="3" key="1">
    <citation type="submission" date="2010-07" db="EMBL/GenBank/DDBJ databases">
        <title>The genome sequence of Gaeumannomyces graminis var. tritici strain R3-111a-1.</title>
        <authorList>
            <consortium name="The Broad Institute Genome Sequencing Platform"/>
            <person name="Ma L.-J."/>
            <person name="Dead R."/>
            <person name="Young S."/>
            <person name="Zeng Q."/>
            <person name="Koehrsen M."/>
            <person name="Alvarado L."/>
            <person name="Berlin A."/>
            <person name="Chapman S.B."/>
            <person name="Chen Z."/>
            <person name="Freedman E."/>
            <person name="Gellesch M."/>
            <person name="Goldberg J."/>
            <person name="Griggs A."/>
            <person name="Gujja S."/>
            <person name="Heilman E.R."/>
            <person name="Heiman D."/>
            <person name="Hepburn T."/>
            <person name="Howarth C."/>
            <person name="Jen D."/>
            <person name="Larson L."/>
            <person name="Mehta T."/>
            <person name="Neiman D."/>
            <person name="Pearson M."/>
            <person name="Roberts A."/>
            <person name="Saif S."/>
            <person name="Shea T."/>
            <person name="Shenoy N."/>
            <person name="Sisk P."/>
            <person name="Stolte C."/>
            <person name="Sykes S."/>
            <person name="Walk T."/>
            <person name="White J."/>
            <person name="Yandava C."/>
            <person name="Haas B."/>
            <person name="Nusbaum C."/>
            <person name="Birren B."/>
        </authorList>
    </citation>
    <scope>NUCLEOTIDE SEQUENCE [LARGE SCALE GENOMIC DNA]</scope>
    <source>
        <strain evidence="3">R3-111a-1</strain>
    </source>
</reference>
<evidence type="ECO:0000313" key="1">
    <source>
        <dbReference type="EMBL" id="EJT81373.1"/>
    </source>
</evidence>
<dbReference type="EnsemblFungi" id="EJT81373">
    <property type="protein sequence ID" value="EJT81373"/>
    <property type="gene ID" value="GGTG_01354"/>
</dbReference>
<dbReference type="VEuPathDB" id="FungiDB:GGTG_01354"/>
<dbReference type="AlphaFoldDB" id="J3NJC2"/>
<dbReference type="Proteomes" id="UP000006039">
    <property type="component" value="Unassembled WGS sequence"/>
</dbReference>
<evidence type="ECO:0000313" key="3">
    <source>
        <dbReference type="Proteomes" id="UP000006039"/>
    </source>
</evidence>
<sequence length="175" mass="19340">MSETRWDVEIRPGEKISLNGTIESVYAQLLELNPNYEADNAEQISARLAKLEEETAAAQGKQLAKRDHTECWRLRPQISGSAIEGGIRYLWRVGGDAWIQGGTCSRASCSWNLAIGWCSYRAGGEWWMSPGGFPWIGHAANVVANDRGNQQGSLTVNGQRYHDSHVAVTVDQGYC</sequence>
<proteinExistence type="predicted"/>
<accession>J3NJC2</accession>
<evidence type="ECO:0000313" key="2">
    <source>
        <dbReference type="EnsemblFungi" id="EJT81373"/>
    </source>
</evidence>
<dbReference type="HOGENOM" id="CLU_089018_0_0_1"/>
<keyword evidence="3" id="KW-1185">Reference proteome</keyword>
<reference evidence="2" key="4">
    <citation type="journal article" date="2015" name="G3 (Bethesda)">
        <title>Genome sequences of three phytopathogenic species of the Magnaporthaceae family of fungi.</title>
        <authorList>
            <person name="Okagaki L.H."/>
            <person name="Nunes C.C."/>
            <person name="Sailsbery J."/>
            <person name="Clay B."/>
            <person name="Brown D."/>
            <person name="John T."/>
            <person name="Oh Y."/>
            <person name="Young N."/>
            <person name="Fitzgerald M."/>
            <person name="Haas B.J."/>
            <person name="Zeng Q."/>
            <person name="Young S."/>
            <person name="Adiconis X."/>
            <person name="Fan L."/>
            <person name="Levin J.Z."/>
            <person name="Mitchell T.K."/>
            <person name="Okubara P.A."/>
            <person name="Farman M.L."/>
            <person name="Kohn L.M."/>
            <person name="Birren B."/>
            <person name="Ma L.-J."/>
            <person name="Dean R.A."/>
        </authorList>
    </citation>
    <scope>NUCLEOTIDE SEQUENCE</scope>
    <source>
        <strain evidence="2">R3-111a-1</strain>
    </source>
</reference>
<dbReference type="OrthoDB" id="3552888at2759"/>
<name>J3NJC2_GAET3</name>
<dbReference type="EMBL" id="GL385395">
    <property type="protein sequence ID" value="EJT81373.1"/>
    <property type="molecule type" value="Genomic_DNA"/>
</dbReference>
<organism evidence="1">
    <name type="scientific">Gaeumannomyces tritici (strain R3-111a-1)</name>
    <name type="common">Wheat and barley take-all root rot fungus</name>
    <name type="synonym">Gaeumannomyces graminis var. tritici</name>
    <dbReference type="NCBI Taxonomy" id="644352"/>
    <lineage>
        <taxon>Eukaryota</taxon>
        <taxon>Fungi</taxon>
        <taxon>Dikarya</taxon>
        <taxon>Ascomycota</taxon>
        <taxon>Pezizomycotina</taxon>
        <taxon>Sordariomycetes</taxon>
        <taxon>Sordariomycetidae</taxon>
        <taxon>Magnaporthales</taxon>
        <taxon>Magnaporthaceae</taxon>
        <taxon>Gaeumannomyces</taxon>
    </lineage>
</organism>
<dbReference type="eggNOG" id="ENOG502T5P7">
    <property type="taxonomic scope" value="Eukaryota"/>
</dbReference>
<dbReference type="GeneID" id="20341812"/>
<reference evidence="1" key="3">
    <citation type="submission" date="2010-09" db="EMBL/GenBank/DDBJ databases">
        <title>Annotation of Gaeumannomyces graminis var. tritici R3-111a-1.</title>
        <authorList>
            <consortium name="The Broad Institute Genome Sequencing Platform"/>
            <person name="Ma L.-J."/>
            <person name="Dead R."/>
            <person name="Young S.K."/>
            <person name="Zeng Q."/>
            <person name="Gargeya S."/>
            <person name="Fitzgerald M."/>
            <person name="Haas B."/>
            <person name="Abouelleil A."/>
            <person name="Alvarado L."/>
            <person name="Arachchi H.M."/>
            <person name="Berlin A."/>
            <person name="Brown A."/>
            <person name="Chapman S.B."/>
            <person name="Chen Z."/>
            <person name="Dunbar C."/>
            <person name="Freedman E."/>
            <person name="Gearin G."/>
            <person name="Gellesch M."/>
            <person name="Goldberg J."/>
            <person name="Griggs A."/>
            <person name="Gujja S."/>
            <person name="Heiman D."/>
            <person name="Howarth C."/>
            <person name="Larson L."/>
            <person name="Lui A."/>
            <person name="MacDonald P.J.P."/>
            <person name="Mehta T."/>
            <person name="Montmayeur A."/>
            <person name="Murphy C."/>
            <person name="Neiman D."/>
            <person name="Pearson M."/>
            <person name="Priest M."/>
            <person name="Roberts A."/>
            <person name="Saif S."/>
            <person name="Shea T."/>
            <person name="Shenoy N."/>
            <person name="Sisk P."/>
            <person name="Stolte C."/>
            <person name="Sykes S."/>
            <person name="Yandava C."/>
            <person name="Wortman J."/>
            <person name="Nusbaum C."/>
            <person name="Birren B."/>
        </authorList>
    </citation>
    <scope>NUCLEOTIDE SEQUENCE</scope>
    <source>
        <strain evidence="1">R3-111a-1</strain>
    </source>
</reference>